<dbReference type="AlphaFoldDB" id="A0A8T1MV27"/>
<accession>A0A8T1MV27</accession>
<keyword evidence="3" id="KW-1185">Reference proteome</keyword>
<dbReference type="EMBL" id="NIRI02000013">
    <property type="protein sequence ID" value="KAG5452736.1"/>
    <property type="molecule type" value="Genomic_DNA"/>
</dbReference>
<proteinExistence type="predicted"/>
<name>A0A8T1MV27_CLOSI</name>
<feature type="compositionally biased region" description="Polar residues" evidence="1">
    <location>
        <begin position="89"/>
        <end position="106"/>
    </location>
</feature>
<dbReference type="Proteomes" id="UP000286415">
    <property type="component" value="Unassembled WGS sequence"/>
</dbReference>
<dbReference type="OrthoDB" id="6266084at2759"/>
<evidence type="ECO:0000256" key="1">
    <source>
        <dbReference type="SAM" id="MobiDB-lite"/>
    </source>
</evidence>
<gene>
    <name evidence="2" type="ORF">CSKR_202285</name>
</gene>
<comment type="caution">
    <text evidence="2">The sequence shown here is derived from an EMBL/GenBank/DDBJ whole genome shotgun (WGS) entry which is preliminary data.</text>
</comment>
<feature type="region of interest" description="Disordered" evidence="1">
    <location>
        <begin position="51"/>
        <end position="106"/>
    </location>
</feature>
<evidence type="ECO:0000313" key="3">
    <source>
        <dbReference type="Proteomes" id="UP000286415"/>
    </source>
</evidence>
<protein>
    <submittedName>
        <fullName evidence="2">Uncharacterized protein</fullName>
    </submittedName>
</protein>
<reference evidence="2 3" key="1">
    <citation type="journal article" date="2018" name="Biotechnol. Adv.">
        <title>Improved genomic resources and new bioinformatic workflow for the carcinogenic parasite Clonorchis sinensis: Biotechnological implications.</title>
        <authorList>
            <person name="Wang D."/>
            <person name="Korhonen P.K."/>
            <person name="Gasser R.B."/>
            <person name="Young N.D."/>
        </authorList>
    </citation>
    <scope>NUCLEOTIDE SEQUENCE [LARGE SCALE GENOMIC DNA]</scope>
    <source>
        <strain evidence="2">Cs-k2</strain>
    </source>
</reference>
<sequence length="252" mass="27767">MLESTSSHGRLNAGTFTIQKLLGLLPDSQEIKHNDTNSIVVINSDESTLNVAPEYSPNGQGKWHCDSSAGRHQTPRRRTPSSPLRSSPANTFNSTERCTQPNVSPTSDGDMAYAIMNIYRSYPAFIESGKMQSRWLEQLQKYNQTTGRHIHKSVAPSSLLLRHIPTCAQNDCPACIPLSCLSTSGPGTQPSHTSCYPLSPSSLQRSHTFWSGLHSEHVTTKSLDKRSMDFHVCDLQSGPKDTNPCLDTGEIR</sequence>
<organism evidence="2 3">
    <name type="scientific">Clonorchis sinensis</name>
    <name type="common">Chinese liver fluke</name>
    <dbReference type="NCBI Taxonomy" id="79923"/>
    <lineage>
        <taxon>Eukaryota</taxon>
        <taxon>Metazoa</taxon>
        <taxon>Spiralia</taxon>
        <taxon>Lophotrochozoa</taxon>
        <taxon>Platyhelminthes</taxon>
        <taxon>Trematoda</taxon>
        <taxon>Digenea</taxon>
        <taxon>Opisthorchiida</taxon>
        <taxon>Opisthorchiata</taxon>
        <taxon>Opisthorchiidae</taxon>
        <taxon>Clonorchis</taxon>
    </lineage>
</organism>
<reference evidence="2 3" key="2">
    <citation type="journal article" date="2021" name="Genomics">
        <title>High-quality reference genome for Clonorchis sinensis.</title>
        <authorList>
            <person name="Young N.D."/>
            <person name="Stroehlein A.J."/>
            <person name="Kinkar L."/>
            <person name="Wang T."/>
            <person name="Sohn W.M."/>
            <person name="Chang B.C.H."/>
            <person name="Kaur P."/>
            <person name="Weisz D."/>
            <person name="Dudchenko O."/>
            <person name="Aiden E.L."/>
            <person name="Korhonen P.K."/>
            <person name="Gasser R.B."/>
        </authorList>
    </citation>
    <scope>NUCLEOTIDE SEQUENCE [LARGE SCALE GENOMIC DNA]</scope>
    <source>
        <strain evidence="2">Cs-k2</strain>
    </source>
</reference>
<evidence type="ECO:0000313" key="2">
    <source>
        <dbReference type="EMBL" id="KAG5452736.1"/>
    </source>
</evidence>